<reference evidence="1" key="1">
    <citation type="submission" date="2022-02" db="EMBL/GenBank/DDBJ databases">
        <title>Plant Genome Project.</title>
        <authorList>
            <person name="Zhang R.-G."/>
        </authorList>
    </citation>
    <scope>NUCLEOTIDE SEQUENCE</scope>
    <source>
        <strain evidence="1">AT1</strain>
    </source>
</reference>
<keyword evidence="2" id="KW-1185">Reference proteome</keyword>
<name>A0ACC0P242_RHOML</name>
<accession>A0ACC0P242</accession>
<dbReference type="Proteomes" id="UP001062846">
    <property type="component" value="Chromosome 4"/>
</dbReference>
<comment type="caution">
    <text evidence="1">The sequence shown here is derived from an EMBL/GenBank/DDBJ whole genome shotgun (WGS) entry which is preliminary data.</text>
</comment>
<proteinExistence type="predicted"/>
<gene>
    <name evidence="1" type="ORF">RHMOL_Rhmol04G0183400</name>
</gene>
<sequence>MLTPLTEWRKLPRYPLSPMEARGILLQLNTTHSPSLQKHEPNVDLYSVVVVVIFFLFLWIVLVKLDQSTDRPQHGGQSQLEEQTKSSRPSTPWIAAICRLI</sequence>
<dbReference type="EMBL" id="CM046391">
    <property type="protein sequence ID" value="KAI8559555.1"/>
    <property type="molecule type" value="Genomic_DNA"/>
</dbReference>
<evidence type="ECO:0000313" key="1">
    <source>
        <dbReference type="EMBL" id="KAI8559555.1"/>
    </source>
</evidence>
<protein>
    <submittedName>
        <fullName evidence="1">Uncharacterized protein</fullName>
    </submittedName>
</protein>
<evidence type="ECO:0000313" key="2">
    <source>
        <dbReference type="Proteomes" id="UP001062846"/>
    </source>
</evidence>
<organism evidence="1 2">
    <name type="scientific">Rhododendron molle</name>
    <name type="common">Chinese azalea</name>
    <name type="synonym">Azalea mollis</name>
    <dbReference type="NCBI Taxonomy" id="49168"/>
    <lineage>
        <taxon>Eukaryota</taxon>
        <taxon>Viridiplantae</taxon>
        <taxon>Streptophyta</taxon>
        <taxon>Embryophyta</taxon>
        <taxon>Tracheophyta</taxon>
        <taxon>Spermatophyta</taxon>
        <taxon>Magnoliopsida</taxon>
        <taxon>eudicotyledons</taxon>
        <taxon>Gunneridae</taxon>
        <taxon>Pentapetalae</taxon>
        <taxon>asterids</taxon>
        <taxon>Ericales</taxon>
        <taxon>Ericaceae</taxon>
        <taxon>Ericoideae</taxon>
        <taxon>Rhodoreae</taxon>
        <taxon>Rhododendron</taxon>
    </lineage>
</organism>